<keyword evidence="1 3" id="KW-0732">Signal</keyword>
<dbReference type="InterPro" id="IPR029058">
    <property type="entry name" value="AB_hydrolase_fold"/>
</dbReference>
<accession>A0ABV6BFL2</accession>
<dbReference type="EMBL" id="JBHLXP010000001">
    <property type="protein sequence ID" value="MFC0048308.1"/>
    <property type="molecule type" value="Genomic_DNA"/>
</dbReference>
<dbReference type="RefSeq" id="WP_377242372.1">
    <property type="nucleotide sequence ID" value="NZ_JBHLXP010000001.1"/>
</dbReference>
<evidence type="ECO:0000256" key="3">
    <source>
        <dbReference type="SAM" id="SignalP"/>
    </source>
</evidence>
<dbReference type="SUPFAM" id="SSF53474">
    <property type="entry name" value="alpha/beta-Hydrolases"/>
    <property type="match status" value="1"/>
</dbReference>
<comment type="caution">
    <text evidence="5">The sequence shown here is derived from an EMBL/GenBank/DDBJ whole genome shotgun (WGS) entry which is preliminary data.</text>
</comment>
<dbReference type="PANTHER" id="PTHR42972">
    <property type="entry name" value="TOL-PAL SYSTEM PROTEIN TOLB"/>
    <property type="match status" value="1"/>
</dbReference>
<gene>
    <name evidence="5" type="ORF">ACFFJP_08405</name>
</gene>
<keyword evidence="2" id="KW-0378">Hydrolase</keyword>
<dbReference type="Proteomes" id="UP001589813">
    <property type="component" value="Unassembled WGS sequence"/>
</dbReference>
<evidence type="ECO:0000256" key="2">
    <source>
        <dbReference type="ARBA" id="ARBA00022801"/>
    </source>
</evidence>
<dbReference type="PROSITE" id="PS51257">
    <property type="entry name" value="PROKAR_LIPOPROTEIN"/>
    <property type="match status" value="1"/>
</dbReference>
<keyword evidence="6" id="KW-1185">Reference proteome</keyword>
<feature type="signal peptide" evidence="3">
    <location>
        <begin position="1"/>
        <end position="27"/>
    </location>
</feature>
<dbReference type="Pfam" id="PF00326">
    <property type="entry name" value="Peptidase_S9"/>
    <property type="match status" value="1"/>
</dbReference>
<evidence type="ECO:0000313" key="6">
    <source>
        <dbReference type="Proteomes" id="UP001589813"/>
    </source>
</evidence>
<evidence type="ECO:0000259" key="4">
    <source>
        <dbReference type="Pfam" id="PF00326"/>
    </source>
</evidence>
<evidence type="ECO:0000313" key="5">
    <source>
        <dbReference type="EMBL" id="MFC0048308.1"/>
    </source>
</evidence>
<dbReference type="PANTHER" id="PTHR42972:SF8">
    <property type="entry name" value="POLYHYDROXYBUTYRATE DEPOLYMERASE"/>
    <property type="match status" value="1"/>
</dbReference>
<name>A0ABV6BFL2_9GAMM</name>
<evidence type="ECO:0000256" key="1">
    <source>
        <dbReference type="ARBA" id="ARBA00022729"/>
    </source>
</evidence>
<dbReference type="Gene3D" id="3.40.50.1820">
    <property type="entry name" value="alpha/beta hydrolase"/>
    <property type="match status" value="2"/>
</dbReference>
<proteinExistence type="predicted"/>
<feature type="domain" description="Peptidase S9 prolyl oligopeptidase catalytic" evidence="4">
    <location>
        <begin position="36"/>
        <end position="171"/>
    </location>
</feature>
<dbReference type="Pfam" id="PF10503">
    <property type="entry name" value="Esterase_PHB"/>
    <property type="match status" value="1"/>
</dbReference>
<organism evidence="5 6">
    <name type="scientific">Rheinheimera tilapiae</name>
    <dbReference type="NCBI Taxonomy" id="875043"/>
    <lineage>
        <taxon>Bacteria</taxon>
        <taxon>Pseudomonadati</taxon>
        <taxon>Pseudomonadota</taxon>
        <taxon>Gammaproteobacteria</taxon>
        <taxon>Chromatiales</taxon>
        <taxon>Chromatiaceae</taxon>
        <taxon>Rheinheimera</taxon>
    </lineage>
</organism>
<feature type="chain" id="PRO_5046358521" evidence="3">
    <location>
        <begin position="28"/>
        <end position="335"/>
    </location>
</feature>
<sequence>MLTRTAVVPTLFTASCLMLFHTLPANASDLPTLQLQDKLSVSGLSSGGYMANQFHLAFSDKVTGAGIIAAGPYGCAQNSLQVALELCFNKDSSAPDLSKATALLQQQAGAGSIAPLSNLKGSPVFLLHGTADKTVHSKVSDALATLYQQLGAKVQYVSDKAFGHNFPTANRGAGCELSETPYLGACGYDAAGALLKHLYPELKTKADKTTGQLFSLQQQDLAGDTASSLGETGFLYVPQSCAKGSSCTLHISFHGCKQYASAVGDAYAKGTGLNEWADSNDIVVLYPQTEKSAMVPFNPNGCWDWWGYTDSNYGNQQGPQIKAVMALAKSIGFKG</sequence>
<dbReference type="InterPro" id="IPR010126">
    <property type="entry name" value="Esterase_phb"/>
</dbReference>
<protein>
    <submittedName>
        <fullName evidence="5">PHB depolymerase family esterase</fullName>
    </submittedName>
</protein>
<dbReference type="InterPro" id="IPR001375">
    <property type="entry name" value="Peptidase_S9_cat"/>
</dbReference>
<reference evidence="5 6" key="1">
    <citation type="submission" date="2024-09" db="EMBL/GenBank/DDBJ databases">
        <authorList>
            <person name="Sun Q."/>
            <person name="Mori K."/>
        </authorList>
    </citation>
    <scope>NUCLEOTIDE SEQUENCE [LARGE SCALE GENOMIC DNA]</scope>
    <source>
        <strain evidence="5 6">KCTC 23315</strain>
    </source>
</reference>